<dbReference type="EMBL" id="CP000556">
    <property type="protein sequence ID" value="ABM97360.1"/>
    <property type="molecule type" value="Genomic_DNA"/>
</dbReference>
<feature type="region of interest" description="Disordered" evidence="1">
    <location>
        <begin position="52"/>
        <end position="98"/>
    </location>
</feature>
<dbReference type="KEGG" id="mpt:Mpe_B0596"/>
<protein>
    <submittedName>
        <fullName evidence="2">Uncharacterized protein</fullName>
    </submittedName>
</protein>
<keyword evidence="2" id="KW-0614">Plasmid</keyword>
<keyword evidence="3" id="KW-1185">Reference proteome</keyword>
<dbReference type="HOGENOM" id="CLU_2330542_0_0_4"/>
<accession>A2SP71</accession>
<reference evidence="2 3" key="1">
    <citation type="journal article" date="2007" name="J. Bacteriol.">
        <title>Whole-genome analysis of the methyl tert-butyl ether-degrading beta-proteobacterium Methylibium petroleiphilum PM1.</title>
        <authorList>
            <person name="Kane S.R."/>
            <person name="Chakicherla A.Y."/>
            <person name="Chain P.S.G."/>
            <person name="Schmidt R."/>
            <person name="Shin M.W."/>
            <person name="Legler T.C."/>
            <person name="Scow K.M."/>
            <person name="Larimer F.W."/>
            <person name="Lucas S.M."/>
            <person name="Richardson P.M."/>
            <person name="Hristova K.R."/>
        </authorList>
    </citation>
    <scope>NUCLEOTIDE SEQUENCE [LARGE SCALE GENOMIC DNA]</scope>
    <source>
        <strain evidence="3">ATCC BAA-1232 / LMG 22953 / PM1</strain>
        <plasmid evidence="2 3">RPME01</plasmid>
    </source>
</reference>
<organism evidence="2 3">
    <name type="scientific">Methylibium petroleiphilum (strain ATCC BAA-1232 / LMG 22953 / PM1)</name>
    <dbReference type="NCBI Taxonomy" id="420662"/>
    <lineage>
        <taxon>Bacteria</taxon>
        <taxon>Pseudomonadati</taxon>
        <taxon>Pseudomonadota</taxon>
        <taxon>Betaproteobacteria</taxon>
        <taxon>Burkholderiales</taxon>
        <taxon>Sphaerotilaceae</taxon>
        <taxon>Methylibium</taxon>
    </lineage>
</organism>
<dbReference type="AlphaFoldDB" id="A2SP71"/>
<evidence type="ECO:0000256" key="1">
    <source>
        <dbReference type="SAM" id="MobiDB-lite"/>
    </source>
</evidence>
<dbReference type="Proteomes" id="UP000000366">
    <property type="component" value="Plasmid RPME01"/>
</dbReference>
<sequence>MSQARCPPIPYFQVPLFSAGNVGNEGQTCIRRTTSTLGLMVGRRYPHSAERTAEAIRDSRYNTGGLGRTPRVRGNGQVASVRSDSVLRKAAAGQSRTT</sequence>
<evidence type="ECO:0000313" key="3">
    <source>
        <dbReference type="Proteomes" id="UP000000366"/>
    </source>
</evidence>
<gene>
    <name evidence="2" type="ordered locus">Mpe_B0596</name>
</gene>
<geneLocation type="plasmid" evidence="2 3">
    <name>RPME01</name>
</geneLocation>
<proteinExistence type="predicted"/>
<evidence type="ECO:0000313" key="2">
    <source>
        <dbReference type="EMBL" id="ABM97360.1"/>
    </source>
</evidence>
<name>A2SP71_METPP</name>